<dbReference type="VEuPathDB" id="FungiDB:MFRU_011g00410"/>
<organism evidence="1 2">
    <name type="scientific">Monilinia fructicola</name>
    <name type="common">Brown rot fungus</name>
    <name type="synonym">Ciboria fructicola</name>
    <dbReference type="NCBI Taxonomy" id="38448"/>
    <lineage>
        <taxon>Eukaryota</taxon>
        <taxon>Fungi</taxon>
        <taxon>Dikarya</taxon>
        <taxon>Ascomycota</taxon>
        <taxon>Pezizomycotina</taxon>
        <taxon>Leotiomycetes</taxon>
        <taxon>Helotiales</taxon>
        <taxon>Sclerotiniaceae</taxon>
        <taxon>Monilinia</taxon>
    </lineage>
</organism>
<accession>A0A5M9JQE1</accession>
<reference evidence="1 2" key="1">
    <citation type="submission" date="2019-06" db="EMBL/GenBank/DDBJ databases">
        <title>Genome Sequence of the Brown Rot Fungal Pathogen Monilinia fructicola.</title>
        <authorList>
            <person name="De Miccolis Angelini R.M."/>
            <person name="Landi L."/>
            <person name="Abate D."/>
            <person name="Pollastro S."/>
            <person name="Romanazzi G."/>
            <person name="Faretra F."/>
        </authorList>
    </citation>
    <scope>NUCLEOTIDE SEQUENCE [LARGE SCALE GENOMIC DNA]</scope>
    <source>
        <strain evidence="1 2">Mfrc123</strain>
    </source>
</reference>
<comment type="caution">
    <text evidence="1">The sequence shown here is derived from an EMBL/GenBank/DDBJ whole genome shotgun (WGS) entry which is preliminary data.</text>
</comment>
<name>A0A5M9JQE1_MONFR</name>
<evidence type="ECO:0000313" key="2">
    <source>
        <dbReference type="Proteomes" id="UP000322873"/>
    </source>
</evidence>
<dbReference type="Gene3D" id="6.10.110.10">
    <property type="match status" value="1"/>
</dbReference>
<dbReference type="AlphaFoldDB" id="A0A5M9JQE1"/>
<dbReference type="Proteomes" id="UP000322873">
    <property type="component" value="Unassembled WGS sequence"/>
</dbReference>
<dbReference type="InterPro" id="IPR038213">
    <property type="entry name" value="IFI6/IFI27-like_sf"/>
</dbReference>
<dbReference type="EMBL" id="VICG01000006">
    <property type="protein sequence ID" value="KAA8570917.1"/>
    <property type="molecule type" value="Genomic_DNA"/>
</dbReference>
<sequence>MEDFEGHEVTFDELTDTEYALLPAIFREQTEGGYTEDKHAEDENGPGAGNKIGVVEARSLFAFLQSAGMKGYGYSSVNKAFRFAAAAINFGAKVVWECARGNETA</sequence>
<gene>
    <name evidence="1" type="ORF">EYC84_000298</name>
</gene>
<proteinExistence type="predicted"/>
<protein>
    <submittedName>
        <fullName evidence="1">Uncharacterized protein</fullName>
    </submittedName>
</protein>
<keyword evidence="2" id="KW-1185">Reference proteome</keyword>
<evidence type="ECO:0000313" key="1">
    <source>
        <dbReference type="EMBL" id="KAA8570917.1"/>
    </source>
</evidence>